<dbReference type="SUPFAM" id="SSF53067">
    <property type="entry name" value="Actin-like ATPase domain"/>
    <property type="match status" value="2"/>
</dbReference>
<dbReference type="PANTHER" id="PTHR30005">
    <property type="entry name" value="EXOPOLYPHOSPHATASE"/>
    <property type="match status" value="1"/>
</dbReference>
<dbReference type="InterPro" id="IPR003695">
    <property type="entry name" value="Ppx_GppA_N"/>
</dbReference>
<evidence type="ECO:0000259" key="1">
    <source>
        <dbReference type="Pfam" id="PF02541"/>
    </source>
</evidence>
<sequence length="321" mass="36093">MDHQRLGIIDLGTNTFHLLIVEPPGDGYRVGSARKEPTRTLFHESRAAKIGEGGINQRTITPAATERALTVLRYFREKLNAYDVAPERTFAFGTSAIRNAENGREFCQTVQEATGISIQVIDGAREADYIYRGVRAALDLGPDPALVMDIGGGSVEFIIGNHSQVFWKQSFEIGGQRILEKFMRTDPLSEADRKRLYSYFDEHLIPLANAIHQYAPTAIVGSSGSFDTLVAMDYQHRTGTWPDATQTGFELSLEEFRRSYTQLLTKNHEERLAIPGMIPLRVDMIVVAVCLIDYVLRSYHIQRLRVSTYALKEGVLYSMEN</sequence>
<dbReference type="InterPro" id="IPR043129">
    <property type="entry name" value="ATPase_NBD"/>
</dbReference>
<gene>
    <name evidence="2" type="ORF">GBK04_04585</name>
</gene>
<protein>
    <submittedName>
        <fullName evidence="2">Phosphatase</fullName>
    </submittedName>
</protein>
<dbReference type="InterPro" id="IPR050273">
    <property type="entry name" value="GppA/Ppx_hydrolase"/>
</dbReference>
<accession>A0A7C9F2G6</accession>
<dbReference type="GO" id="GO:0016462">
    <property type="term" value="F:pyrophosphatase activity"/>
    <property type="evidence" value="ECO:0007669"/>
    <property type="project" value="TreeGrafter"/>
</dbReference>
<dbReference type="Pfam" id="PF02541">
    <property type="entry name" value="Ppx-GppA"/>
    <property type="match status" value="1"/>
</dbReference>
<dbReference type="Gene3D" id="3.30.420.150">
    <property type="entry name" value="Exopolyphosphatase. Domain 2"/>
    <property type="match status" value="1"/>
</dbReference>
<dbReference type="Gene3D" id="3.30.420.40">
    <property type="match status" value="1"/>
</dbReference>
<dbReference type="CDD" id="cd24055">
    <property type="entry name" value="ASKHA_NBD_ChPPX-like"/>
    <property type="match status" value="1"/>
</dbReference>
<dbReference type="RefSeq" id="WP_152757257.1">
    <property type="nucleotide sequence ID" value="NZ_WHLY01000002.1"/>
</dbReference>
<dbReference type="PANTHER" id="PTHR30005:SF0">
    <property type="entry name" value="RETROGRADE REGULATION PROTEIN 2"/>
    <property type="match status" value="1"/>
</dbReference>
<keyword evidence="3" id="KW-1185">Reference proteome</keyword>
<dbReference type="AlphaFoldDB" id="A0A7C9F2G6"/>
<name>A0A7C9F2G6_9BACT</name>
<feature type="domain" description="Ppx/GppA phosphatase N-terminal" evidence="1">
    <location>
        <begin position="39"/>
        <end position="320"/>
    </location>
</feature>
<dbReference type="EMBL" id="WHLY01000002">
    <property type="protein sequence ID" value="MPR32645.1"/>
    <property type="molecule type" value="Genomic_DNA"/>
</dbReference>
<comment type="caution">
    <text evidence="2">The sequence shown here is derived from an EMBL/GenBank/DDBJ whole genome shotgun (WGS) entry which is preliminary data.</text>
</comment>
<proteinExistence type="predicted"/>
<evidence type="ECO:0000313" key="2">
    <source>
        <dbReference type="EMBL" id="MPR32645.1"/>
    </source>
</evidence>
<evidence type="ECO:0000313" key="3">
    <source>
        <dbReference type="Proteomes" id="UP000479293"/>
    </source>
</evidence>
<dbReference type="Proteomes" id="UP000479293">
    <property type="component" value="Unassembled WGS sequence"/>
</dbReference>
<organism evidence="2 3">
    <name type="scientific">Salmonirosea aquatica</name>
    <dbReference type="NCBI Taxonomy" id="2654236"/>
    <lineage>
        <taxon>Bacteria</taxon>
        <taxon>Pseudomonadati</taxon>
        <taxon>Bacteroidota</taxon>
        <taxon>Cytophagia</taxon>
        <taxon>Cytophagales</taxon>
        <taxon>Spirosomataceae</taxon>
        <taxon>Salmonirosea</taxon>
    </lineage>
</organism>
<reference evidence="2 3" key="1">
    <citation type="submission" date="2019-10" db="EMBL/GenBank/DDBJ databases">
        <title>Draft Genome Sequence of Cytophagaceae sp. SJW1-29.</title>
        <authorList>
            <person name="Choi A."/>
        </authorList>
    </citation>
    <scope>NUCLEOTIDE SEQUENCE [LARGE SCALE GENOMIC DNA]</scope>
    <source>
        <strain evidence="2 3">SJW1-29</strain>
    </source>
</reference>